<accession>A0ABQ5MK30</accession>
<reference evidence="4" key="1">
    <citation type="submission" date="2022-07" db="EMBL/GenBank/DDBJ databases">
        <title>Taxonomy of Novel Oxalotrophic and Methylotrophic Bacteria.</title>
        <authorList>
            <person name="Sahin N."/>
            <person name="Tani A."/>
        </authorList>
    </citation>
    <scope>NUCLEOTIDE SEQUENCE</scope>
    <source>
        <strain evidence="4">Y10</strain>
    </source>
</reference>
<dbReference type="PANTHER" id="PTHR44591">
    <property type="entry name" value="STRESS RESPONSE REGULATOR PROTEIN 1"/>
    <property type="match status" value="1"/>
</dbReference>
<feature type="domain" description="Response regulatory" evidence="3">
    <location>
        <begin position="7"/>
        <end position="124"/>
    </location>
</feature>
<evidence type="ECO:0000256" key="1">
    <source>
        <dbReference type="ARBA" id="ARBA00022553"/>
    </source>
</evidence>
<feature type="modified residue" description="4-aspartylphosphate" evidence="2">
    <location>
        <position position="58"/>
    </location>
</feature>
<evidence type="ECO:0000313" key="4">
    <source>
        <dbReference type="EMBL" id="GLB49661.1"/>
    </source>
</evidence>
<name>A0ABQ5MK30_9FLAO</name>
<dbReference type="RefSeq" id="WP_281765287.1">
    <property type="nucleotide sequence ID" value="NZ_BRVO01000002.1"/>
</dbReference>
<evidence type="ECO:0000256" key="2">
    <source>
        <dbReference type="PROSITE-ProRule" id="PRU00169"/>
    </source>
</evidence>
<keyword evidence="1 2" id="KW-0597">Phosphoprotein</keyword>
<dbReference type="PANTHER" id="PTHR44591:SF3">
    <property type="entry name" value="RESPONSE REGULATORY DOMAIN-CONTAINING PROTEIN"/>
    <property type="match status" value="1"/>
</dbReference>
<dbReference type="PROSITE" id="PS50110">
    <property type="entry name" value="RESPONSE_REGULATORY"/>
    <property type="match status" value="1"/>
</dbReference>
<dbReference type="SUPFAM" id="SSF52172">
    <property type="entry name" value="CheY-like"/>
    <property type="match status" value="1"/>
</dbReference>
<proteinExistence type="predicted"/>
<evidence type="ECO:0000313" key="5">
    <source>
        <dbReference type="Proteomes" id="UP001143543"/>
    </source>
</evidence>
<organism evidence="4 5">
    <name type="scientific">Neptunitalea lumnitzerae</name>
    <dbReference type="NCBI Taxonomy" id="2965509"/>
    <lineage>
        <taxon>Bacteria</taxon>
        <taxon>Pseudomonadati</taxon>
        <taxon>Bacteroidota</taxon>
        <taxon>Flavobacteriia</taxon>
        <taxon>Flavobacteriales</taxon>
        <taxon>Flavobacteriaceae</taxon>
        <taxon>Neptunitalea</taxon>
    </lineage>
</organism>
<keyword evidence="5" id="KW-1185">Reference proteome</keyword>
<dbReference type="InterPro" id="IPR001789">
    <property type="entry name" value="Sig_transdc_resp-reg_receiver"/>
</dbReference>
<dbReference type="SMART" id="SM00448">
    <property type="entry name" value="REC"/>
    <property type="match status" value="1"/>
</dbReference>
<comment type="caution">
    <text evidence="4">The sequence shown here is derived from an EMBL/GenBank/DDBJ whole genome shotgun (WGS) entry which is preliminary data.</text>
</comment>
<dbReference type="Gene3D" id="3.40.50.2300">
    <property type="match status" value="1"/>
</dbReference>
<gene>
    <name evidence="4" type="ORF">Y10_20290</name>
</gene>
<dbReference type="Proteomes" id="UP001143543">
    <property type="component" value="Unassembled WGS sequence"/>
</dbReference>
<dbReference type="InterPro" id="IPR050595">
    <property type="entry name" value="Bact_response_regulator"/>
</dbReference>
<evidence type="ECO:0000259" key="3">
    <source>
        <dbReference type="PROSITE" id="PS50110"/>
    </source>
</evidence>
<dbReference type="EMBL" id="BRVO01000002">
    <property type="protein sequence ID" value="GLB49661.1"/>
    <property type="molecule type" value="Genomic_DNA"/>
</dbReference>
<dbReference type="CDD" id="cd00156">
    <property type="entry name" value="REC"/>
    <property type="match status" value="1"/>
</dbReference>
<sequence length="184" mass="20934">MKKSPIRVLLVEDNKTDAQLIERQIEKAESHVDLRVVQDLDAVANNLREFKPHLIISDYRLPTCSGLEVLEKAENICPGTTFIFLTGAINDEELAANTILSGASGYFLKKNLGTFHMKLVPFFNAIKNNRPLTKKTRDLVASSKETIHKIEQFLGTFDSVNASHIDDIRKMREELSKLRKDYDF</sequence>
<protein>
    <recommendedName>
        <fullName evidence="3">Response regulatory domain-containing protein</fullName>
    </recommendedName>
</protein>
<dbReference type="InterPro" id="IPR011006">
    <property type="entry name" value="CheY-like_superfamily"/>
</dbReference>
<dbReference type="Pfam" id="PF00072">
    <property type="entry name" value="Response_reg"/>
    <property type="match status" value="1"/>
</dbReference>